<feature type="signal peptide" evidence="1">
    <location>
        <begin position="1"/>
        <end position="22"/>
    </location>
</feature>
<dbReference type="PANTHER" id="PTHR36453">
    <property type="entry name" value="SECRETED PROTEIN-RELATED"/>
    <property type="match status" value="1"/>
</dbReference>
<feature type="domain" description="Right handed beta helix" evidence="2">
    <location>
        <begin position="361"/>
        <end position="466"/>
    </location>
</feature>
<name>A0A6C2U861_PONDE</name>
<protein>
    <recommendedName>
        <fullName evidence="2">Right handed beta helix domain-containing protein</fullName>
    </recommendedName>
</protein>
<keyword evidence="1" id="KW-0732">Signal</keyword>
<dbReference type="RefSeq" id="WP_168442554.1">
    <property type="nucleotide sequence ID" value="NZ_CAAHFG010000003.1"/>
</dbReference>
<sequence>MMKQTVCLTAIFALALASVAELKLYVAPDGSDAADGSLEAPFQTLEKARDTIRGLSPEERRQNIRVFLRGGTYTIEQPFVLNVQDGAPLGLRVSYEAFPNETPILDSGVELVGWKKASTLPEGAPAEATGNVYMADMPDGLERFYSLFDEEGFIDRARIPYESAPTLPMAIDGTRTRWEELDLLHFKPGPFRNWNNVEDIEIYLKPTRNWVCNYLGLKSVDLNENVARTQVEGTYKLSGHIPRKKKSHNIETELVEGGELCNVPEGLSRPGTWIVNTQERKVYLWPANEAQLKQRIVAPSLEEYIRIDGENDEWGDSDVPVQGISIKGLTFKHGKRFVFKKETRGIQHDWELFDEGNAYIRMRGAENCEISGNRLINGANSGIRLDLYCQNNRVEGNLIENIGYTGILLCGYGPGTKDVNKNNLITNNEISRIGQLWFHGLGIFVFQSGYNTISHNYIHDTLYDAIVVSGVRPRFFGYRFKDFPDFPTAYPDLREIMRIMRWKEIGGKPATFKGCLDYAHSRGNMIEYNEIGAAMVEGGDGNALYLSGTYGNTFRYNMVYASPTPPGMFRNDDEQYESDFYGNILIGLDQPRLSGANLKHENAFENNMILNWGQDAIGKVTSLDKEHEVGSPGTRVSRNIFWHPKANTQFIGKIDVHYGDGNVFYAAGDPAGSAAWLKQRQTAGQDANSVAAAPMFQGVENFDFTLKQGSPALKRGFLQIPFESIGLLEKPAVVRFREEGISIWDLMEGKRMAE</sequence>
<dbReference type="InterPro" id="IPR039448">
    <property type="entry name" value="Beta_helix"/>
</dbReference>
<dbReference type="InterPro" id="IPR011050">
    <property type="entry name" value="Pectin_lyase_fold/virulence"/>
</dbReference>
<dbReference type="InterPro" id="IPR006626">
    <property type="entry name" value="PbH1"/>
</dbReference>
<accession>A0A6C2U861</accession>
<dbReference type="Pfam" id="PF13229">
    <property type="entry name" value="Beta_helix"/>
    <property type="match status" value="1"/>
</dbReference>
<evidence type="ECO:0000313" key="4">
    <source>
        <dbReference type="Proteomes" id="UP000366872"/>
    </source>
</evidence>
<evidence type="ECO:0000259" key="2">
    <source>
        <dbReference type="Pfam" id="PF13229"/>
    </source>
</evidence>
<dbReference type="Proteomes" id="UP000366872">
    <property type="component" value="Unassembled WGS sequence"/>
</dbReference>
<dbReference type="AlphaFoldDB" id="A0A6C2U861"/>
<evidence type="ECO:0000256" key="1">
    <source>
        <dbReference type="SAM" id="SignalP"/>
    </source>
</evidence>
<dbReference type="InterPro" id="IPR012334">
    <property type="entry name" value="Pectin_lyas_fold"/>
</dbReference>
<dbReference type="EMBL" id="CAAHFG010000003">
    <property type="protein sequence ID" value="VGO16288.1"/>
    <property type="molecule type" value="Genomic_DNA"/>
</dbReference>
<organism evidence="3 4">
    <name type="scientific">Pontiella desulfatans</name>
    <dbReference type="NCBI Taxonomy" id="2750659"/>
    <lineage>
        <taxon>Bacteria</taxon>
        <taxon>Pseudomonadati</taxon>
        <taxon>Kiritimatiellota</taxon>
        <taxon>Kiritimatiellia</taxon>
        <taxon>Kiritimatiellales</taxon>
        <taxon>Pontiellaceae</taxon>
        <taxon>Pontiella</taxon>
    </lineage>
</organism>
<evidence type="ECO:0000313" key="3">
    <source>
        <dbReference type="EMBL" id="VGO16288.1"/>
    </source>
</evidence>
<gene>
    <name evidence="3" type="ORF">PDESU_04879</name>
</gene>
<dbReference type="Gene3D" id="2.160.20.10">
    <property type="entry name" value="Single-stranded right-handed beta-helix, Pectin lyase-like"/>
    <property type="match status" value="2"/>
</dbReference>
<dbReference type="PANTHER" id="PTHR36453:SF1">
    <property type="entry name" value="RIGHT HANDED BETA HELIX DOMAIN-CONTAINING PROTEIN"/>
    <property type="match status" value="1"/>
</dbReference>
<proteinExistence type="predicted"/>
<feature type="chain" id="PRO_5025462147" description="Right handed beta helix domain-containing protein" evidence="1">
    <location>
        <begin position="23"/>
        <end position="754"/>
    </location>
</feature>
<dbReference type="SUPFAM" id="SSF51126">
    <property type="entry name" value="Pectin lyase-like"/>
    <property type="match status" value="1"/>
</dbReference>
<keyword evidence="4" id="KW-1185">Reference proteome</keyword>
<dbReference type="SMART" id="SM00710">
    <property type="entry name" value="PbH1"/>
    <property type="match status" value="4"/>
</dbReference>
<reference evidence="3 4" key="1">
    <citation type="submission" date="2019-04" db="EMBL/GenBank/DDBJ databases">
        <authorList>
            <person name="Van Vliet M D."/>
        </authorList>
    </citation>
    <scope>NUCLEOTIDE SEQUENCE [LARGE SCALE GENOMIC DNA]</scope>
    <source>
        <strain evidence="3 4">F1</strain>
    </source>
</reference>